<evidence type="ECO:0000256" key="1">
    <source>
        <dbReference type="ARBA" id="ARBA00007749"/>
    </source>
</evidence>
<reference evidence="6" key="1">
    <citation type="submission" date="2022-10" db="EMBL/GenBank/DDBJ databases">
        <title>The complete genomes of actinobacterial strains from the NBC collection.</title>
        <authorList>
            <person name="Joergensen T.S."/>
            <person name="Alvarez Arevalo M."/>
            <person name="Sterndorff E.B."/>
            <person name="Faurdal D."/>
            <person name="Vuksanovic O."/>
            <person name="Mourched A.-S."/>
            <person name="Charusanti P."/>
            <person name="Shaw S."/>
            <person name="Blin K."/>
            <person name="Weber T."/>
        </authorList>
    </citation>
    <scope>NUCLEOTIDE SEQUENCE</scope>
    <source>
        <strain evidence="6">NBC_01482</strain>
    </source>
</reference>
<keyword evidence="2" id="KW-0479">Metal-binding</keyword>
<keyword evidence="4" id="KW-0862">Zinc</keyword>
<dbReference type="InterPro" id="IPR051013">
    <property type="entry name" value="MBL_superfamily_lactonases"/>
</dbReference>
<evidence type="ECO:0000259" key="5">
    <source>
        <dbReference type="SMART" id="SM00849"/>
    </source>
</evidence>
<dbReference type="Proteomes" id="UP001432062">
    <property type="component" value="Chromosome"/>
</dbReference>
<dbReference type="InterPro" id="IPR001279">
    <property type="entry name" value="Metallo-B-lactamas"/>
</dbReference>
<protein>
    <submittedName>
        <fullName evidence="6">MBL fold metallo-hydrolase</fullName>
    </submittedName>
</protein>
<keyword evidence="3" id="KW-0378">Hydrolase</keyword>
<sequence length="289" mass="31412">MTVSLDHFTRPATSHHRQLGDHHITYLPDGVALLDPRVWLPSSDDRILAEHAHLINPDGYLVASIGALLIEYRNHTMLIDAGFGPLAVPTPYGLMRGGQLLNSLAATGKTPTDIELIAITHLHLDHIGWLWQSMPETTAGPFADIPVLVGASEWDQRDQAATTGISAEMLDTFSAQVHTIAGGEEIFPGVRALATPGHSLGHLAYDITSSRHRLIVFGDAMQTPLQITHPELNAAVDANPTESTATARRLIDQLTQPDTLGFGIHFADVQLGRVTVDTSGERVWQSECW</sequence>
<dbReference type="Pfam" id="PF00753">
    <property type="entry name" value="Lactamase_B"/>
    <property type="match status" value="1"/>
</dbReference>
<dbReference type="InterPro" id="IPR036866">
    <property type="entry name" value="RibonucZ/Hydroxyglut_hydro"/>
</dbReference>
<organism evidence="6 7">
    <name type="scientific">Nocardia vinacea</name>
    <dbReference type="NCBI Taxonomy" id="96468"/>
    <lineage>
        <taxon>Bacteria</taxon>
        <taxon>Bacillati</taxon>
        <taxon>Actinomycetota</taxon>
        <taxon>Actinomycetes</taxon>
        <taxon>Mycobacteriales</taxon>
        <taxon>Nocardiaceae</taxon>
        <taxon>Nocardia</taxon>
    </lineage>
</organism>
<evidence type="ECO:0000313" key="6">
    <source>
        <dbReference type="EMBL" id="WUV46735.1"/>
    </source>
</evidence>
<feature type="domain" description="Metallo-beta-lactamase" evidence="5">
    <location>
        <begin position="64"/>
        <end position="265"/>
    </location>
</feature>
<proteinExistence type="inferred from homology"/>
<dbReference type="Gene3D" id="3.60.15.10">
    <property type="entry name" value="Ribonuclease Z/Hydroxyacylglutathione hydrolase-like"/>
    <property type="match status" value="1"/>
</dbReference>
<evidence type="ECO:0000256" key="4">
    <source>
        <dbReference type="ARBA" id="ARBA00022833"/>
    </source>
</evidence>
<dbReference type="PANTHER" id="PTHR42978:SF6">
    <property type="entry name" value="QUORUM-QUENCHING LACTONASE YTNP-RELATED"/>
    <property type="match status" value="1"/>
</dbReference>
<accession>A0ABZ1YWU8</accession>
<dbReference type="RefSeq" id="WP_329410746.1">
    <property type="nucleotide sequence ID" value="NZ_CP109441.1"/>
</dbReference>
<evidence type="ECO:0000256" key="3">
    <source>
        <dbReference type="ARBA" id="ARBA00022801"/>
    </source>
</evidence>
<evidence type="ECO:0000256" key="2">
    <source>
        <dbReference type="ARBA" id="ARBA00022723"/>
    </source>
</evidence>
<dbReference type="SMART" id="SM00849">
    <property type="entry name" value="Lactamase_B"/>
    <property type="match status" value="1"/>
</dbReference>
<dbReference type="SUPFAM" id="SSF56281">
    <property type="entry name" value="Metallo-hydrolase/oxidoreductase"/>
    <property type="match status" value="1"/>
</dbReference>
<evidence type="ECO:0000313" key="7">
    <source>
        <dbReference type="Proteomes" id="UP001432062"/>
    </source>
</evidence>
<gene>
    <name evidence="6" type="ORF">OG563_00275</name>
</gene>
<dbReference type="EMBL" id="CP109441">
    <property type="protein sequence ID" value="WUV46735.1"/>
    <property type="molecule type" value="Genomic_DNA"/>
</dbReference>
<name>A0ABZ1YWU8_9NOCA</name>
<dbReference type="PANTHER" id="PTHR42978">
    <property type="entry name" value="QUORUM-QUENCHING LACTONASE YTNP-RELATED-RELATED"/>
    <property type="match status" value="1"/>
</dbReference>
<comment type="similarity">
    <text evidence="1">Belongs to the metallo-beta-lactamase superfamily.</text>
</comment>
<keyword evidence="7" id="KW-1185">Reference proteome</keyword>